<evidence type="ECO:0000313" key="2">
    <source>
        <dbReference type="Proteomes" id="UP000799776"/>
    </source>
</evidence>
<dbReference type="Proteomes" id="UP000799776">
    <property type="component" value="Unassembled WGS sequence"/>
</dbReference>
<gene>
    <name evidence="1" type="ORF">K490DRAFT_58522</name>
</gene>
<dbReference type="EMBL" id="ML978729">
    <property type="protein sequence ID" value="KAF2085631.1"/>
    <property type="molecule type" value="Genomic_DNA"/>
</dbReference>
<dbReference type="AlphaFoldDB" id="A0A9P4HSH7"/>
<name>A0A9P4HSH7_9PEZI</name>
<proteinExistence type="predicted"/>
<comment type="caution">
    <text evidence="1">The sequence shown here is derived from an EMBL/GenBank/DDBJ whole genome shotgun (WGS) entry which is preliminary data.</text>
</comment>
<accession>A0A9P4HSH7</accession>
<sequence length="198" mass="22226">MSLVTPGVVRKLYDEAKAQQAQEHETTTFWVYLFNKRYFVGEAWFVASQKPPSSAIEDRRRIDLNINYYNGATDEVKVVVIVEGKRTSTQPAVIEQFPDGHVRQAGRNQTFVGISTPIRRKRQLSMKKSGTSSRKLLKATLSFPPRTNQQLLASDNGPPNTESTIDMIKMVNAIGHRGSILMSDISFAYHQTITPVIG</sequence>
<protein>
    <submittedName>
        <fullName evidence="1">Uncharacterized protein</fullName>
    </submittedName>
</protein>
<reference evidence="1" key="1">
    <citation type="journal article" date="2020" name="Stud. Mycol.">
        <title>101 Dothideomycetes genomes: a test case for predicting lifestyles and emergence of pathogens.</title>
        <authorList>
            <person name="Haridas S."/>
            <person name="Albert R."/>
            <person name="Binder M."/>
            <person name="Bloem J."/>
            <person name="Labutti K."/>
            <person name="Salamov A."/>
            <person name="Andreopoulos B."/>
            <person name="Baker S."/>
            <person name="Barry K."/>
            <person name="Bills G."/>
            <person name="Bluhm B."/>
            <person name="Cannon C."/>
            <person name="Castanera R."/>
            <person name="Culley D."/>
            <person name="Daum C."/>
            <person name="Ezra D."/>
            <person name="Gonzalez J."/>
            <person name="Henrissat B."/>
            <person name="Kuo A."/>
            <person name="Liang C."/>
            <person name="Lipzen A."/>
            <person name="Lutzoni F."/>
            <person name="Magnuson J."/>
            <person name="Mondo S."/>
            <person name="Nolan M."/>
            <person name="Ohm R."/>
            <person name="Pangilinan J."/>
            <person name="Park H.-J."/>
            <person name="Ramirez L."/>
            <person name="Alfaro M."/>
            <person name="Sun H."/>
            <person name="Tritt A."/>
            <person name="Yoshinaga Y."/>
            <person name="Zwiers L.-H."/>
            <person name="Turgeon B."/>
            <person name="Goodwin S."/>
            <person name="Spatafora J."/>
            <person name="Crous P."/>
            <person name="Grigoriev I."/>
        </authorList>
    </citation>
    <scope>NUCLEOTIDE SEQUENCE</scope>
    <source>
        <strain evidence="1">CBS 121410</strain>
    </source>
</reference>
<evidence type="ECO:0000313" key="1">
    <source>
        <dbReference type="EMBL" id="KAF2085631.1"/>
    </source>
</evidence>
<keyword evidence="2" id="KW-1185">Reference proteome</keyword>
<organism evidence="1 2">
    <name type="scientific">Saccharata proteae CBS 121410</name>
    <dbReference type="NCBI Taxonomy" id="1314787"/>
    <lineage>
        <taxon>Eukaryota</taxon>
        <taxon>Fungi</taxon>
        <taxon>Dikarya</taxon>
        <taxon>Ascomycota</taxon>
        <taxon>Pezizomycotina</taxon>
        <taxon>Dothideomycetes</taxon>
        <taxon>Dothideomycetes incertae sedis</taxon>
        <taxon>Botryosphaeriales</taxon>
        <taxon>Saccharataceae</taxon>
        <taxon>Saccharata</taxon>
    </lineage>
</organism>
<dbReference type="OrthoDB" id="3942694at2759"/>